<reference evidence="2 3" key="1">
    <citation type="submission" date="2019-02" db="EMBL/GenBank/DDBJ databases">
        <title>Deep-cultivation of Planctomycetes and their phenomic and genomic characterization uncovers novel biology.</title>
        <authorList>
            <person name="Wiegand S."/>
            <person name="Jogler M."/>
            <person name="Boedeker C."/>
            <person name="Pinto D."/>
            <person name="Vollmers J."/>
            <person name="Rivas-Marin E."/>
            <person name="Kohn T."/>
            <person name="Peeters S.H."/>
            <person name="Heuer A."/>
            <person name="Rast P."/>
            <person name="Oberbeckmann S."/>
            <person name="Bunk B."/>
            <person name="Jeske O."/>
            <person name="Meyerdierks A."/>
            <person name="Storesund J.E."/>
            <person name="Kallscheuer N."/>
            <person name="Luecker S."/>
            <person name="Lage O.M."/>
            <person name="Pohl T."/>
            <person name="Merkel B.J."/>
            <person name="Hornburger P."/>
            <person name="Mueller R.-W."/>
            <person name="Bruemmer F."/>
            <person name="Labrenz M."/>
            <person name="Spormann A.M."/>
            <person name="Op den Camp H."/>
            <person name="Overmann J."/>
            <person name="Amann R."/>
            <person name="Jetten M.S.M."/>
            <person name="Mascher T."/>
            <person name="Medema M.H."/>
            <person name="Devos D.P."/>
            <person name="Kaster A.-K."/>
            <person name="Ovreas L."/>
            <person name="Rohde M."/>
            <person name="Galperin M.Y."/>
            <person name="Jogler C."/>
        </authorList>
    </citation>
    <scope>NUCLEOTIDE SEQUENCE [LARGE SCALE GENOMIC DNA]</scope>
    <source>
        <strain evidence="2 3">Pla133</strain>
    </source>
</reference>
<dbReference type="PROSITE" id="PS51340">
    <property type="entry name" value="MOSC"/>
    <property type="match status" value="1"/>
</dbReference>
<dbReference type="AlphaFoldDB" id="A0A518BDE1"/>
<dbReference type="SUPFAM" id="SSF50800">
    <property type="entry name" value="PK beta-barrel domain-like"/>
    <property type="match status" value="1"/>
</dbReference>
<dbReference type="KEGG" id="pbap:Pla133_00740"/>
<dbReference type="Gene3D" id="2.40.33.20">
    <property type="entry name" value="PK beta-barrel domain-like"/>
    <property type="match status" value="1"/>
</dbReference>
<dbReference type="InterPro" id="IPR052353">
    <property type="entry name" value="Benzoxazolinone_Detox_Enz"/>
</dbReference>
<evidence type="ECO:0000313" key="3">
    <source>
        <dbReference type="Proteomes" id="UP000316921"/>
    </source>
</evidence>
<keyword evidence="3" id="KW-1185">Reference proteome</keyword>
<dbReference type="Pfam" id="PF03473">
    <property type="entry name" value="MOSC"/>
    <property type="match status" value="1"/>
</dbReference>
<dbReference type="GO" id="GO:0030151">
    <property type="term" value="F:molybdenum ion binding"/>
    <property type="evidence" value="ECO:0007669"/>
    <property type="project" value="InterPro"/>
</dbReference>
<dbReference type="InterPro" id="IPR005302">
    <property type="entry name" value="MoCF_Sase_C"/>
</dbReference>
<dbReference type="PANTHER" id="PTHR30212">
    <property type="entry name" value="PROTEIN YIIM"/>
    <property type="match status" value="1"/>
</dbReference>
<name>A0A518BDE1_9BACT</name>
<gene>
    <name evidence="2" type="ORF">Pla133_00740</name>
</gene>
<feature type="domain" description="MOSC" evidence="1">
    <location>
        <begin position="15"/>
        <end position="151"/>
    </location>
</feature>
<dbReference type="PANTHER" id="PTHR30212:SF2">
    <property type="entry name" value="PROTEIN YIIM"/>
    <property type="match status" value="1"/>
</dbReference>
<proteinExistence type="predicted"/>
<protein>
    <submittedName>
        <fullName evidence="2">MOSC domain protein</fullName>
    </submittedName>
</protein>
<accession>A0A518BDE1</accession>
<evidence type="ECO:0000259" key="1">
    <source>
        <dbReference type="PROSITE" id="PS51340"/>
    </source>
</evidence>
<dbReference type="EMBL" id="CP036287">
    <property type="protein sequence ID" value="QDU65011.1"/>
    <property type="molecule type" value="Genomic_DNA"/>
</dbReference>
<organism evidence="2 3">
    <name type="scientific">Engelhardtia mirabilis</name>
    <dbReference type="NCBI Taxonomy" id="2528011"/>
    <lineage>
        <taxon>Bacteria</taxon>
        <taxon>Pseudomonadati</taxon>
        <taxon>Planctomycetota</taxon>
        <taxon>Planctomycetia</taxon>
        <taxon>Planctomycetia incertae sedis</taxon>
        <taxon>Engelhardtia</taxon>
    </lineage>
</organism>
<dbReference type="Proteomes" id="UP000316921">
    <property type="component" value="Chromosome"/>
</dbReference>
<evidence type="ECO:0000313" key="2">
    <source>
        <dbReference type="EMBL" id="QDU65011.1"/>
    </source>
</evidence>
<sequence length="151" mass="16294">MSVGTIVAVCVGNGGVPKHPVAEAKVGPDGLEGDRHRYHLHGGRDRALCLLSVDEVRSLEADGVRVAGPGAFGENLLIDGLDFSALRAGDRLLVRADDTPIELELFDVREPCATLRRIDRRFPDLMLGRSGFMARVLGEGTLRAELAIERP</sequence>
<dbReference type="GO" id="GO:0030170">
    <property type="term" value="F:pyridoxal phosphate binding"/>
    <property type="evidence" value="ECO:0007669"/>
    <property type="project" value="InterPro"/>
</dbReference>
<dbReference type="GO" id="GO:0003824">
    <property type="term" value="F:catalytic activity"/>
    <property type="evidence" value="ECO:0007669"/>
    <property type="project" value="InterPro"/>
</dbReference>
<dbReference type="InterPro" id="IPR011037">
    <property type="entry name" value="Pyrv_Knase-like_insert_dom_sf"/>
</dbReference>